<evidence type="ECO:0000256" key="6">
    <source>
        <dbReference type="ARBA" id="ARBA00022723"/>
    </source>
</evidence>
<dbReference type="InterPro" id="IPR005122">
    <property type="entry name" value="Uracil-DNA_glycosylase-like"/>
</dbReference>
<keyword evidence="13" id="KW-0326">Glycosidase</keyword>
<sequence>MTLFQSSADREEAWAELQKKVECCTRCGLCSSRKKTVFGQGHRNTPLVFIGEGPGAEEDEQGVAFVGRAGRLLTQILASVGIRREQVFISNVVKCRPPDNRVPAPDEMMACSPYLEAQLALLRPRIVVCLGNTPTKWLLRTSEGITALRGRWFPWRGALLLPMFHPSFLLRNESRKKGSPKELTWRDINAVREKLSELQTRLPEEEGNP</sequence>
<evidence type="ECO:0000259" key="12">
    <source>
        <dbReference type="SMART" id="SM00986"/>
    </source>
</evidence>
<dbReference type="NCBIfam" id="TIGR00758">
    <property type="entry name" value="UDG_fam4"/>
    <property type="match status" value="1"/>
</dbReference>
<evidence type="ECO:0000256" key="4">
    <source>
        <dbReference type="ARBA" id="ARBA00019403"/>
    </source>
</evidence>
<comment type="caution">
    <text evidence="13">The sequence shown here is derived from an EMBL/GenBank/DDBJ whole genome shotgun (WGS) entry which is preliminary data.</text>
</comment>
<dbReference type="EC" id="3.2.2.27" evidence="3"/>
<keyword evidence="9" id="KW-0408">Iron</keyword>
<dbReference type="SMART" id="SM00986">
    <property type="entry name" value="UDG"/>
    <property type="match status" value="1"/>
</dbReference>
<keyword evidence="7" id="KW-0227">DNA damage</keyword>
<evidence type="ECO:0000256" key="8">
    <source>
        <dbReference type="ARBA" id="ARBA00022801"/>
    </source>
</evidence>
<comment type="catalytic activity">
    <reaction evidence="1">
        <text>Hydrolyzes single-stranded DNA or mismatched double-stranded DNA and polynucleotides, releasing free uracil.</text>
        <dbReference type="EC" id="3.2.2.27"/>
    </reaction>
</comment>
<dbReference type="GO" id="GO:0051539">
    <property type="term" value="F:4 iron, 4 sulfur cluster binding"/>
    <property type="evidence" value="ECO:0007669"/>
    <property type="project" value="UniProtKB-KW"/>
</dbReference>
<name>A0A644WQJ8_9ZZZZ</name>
<dbReference type="SUPFAM" id="SSF52141">
    <property type="entry name" value="Uracil-DNA glycosylase-like"/>
    <property type="match status" value="1"/>
</dbReference>
<dbReference type="SMART" id="SM00987">
    <property type="entry name" value="UreE_C"/>
    <property type="match status" value="1"/>
</dbReference>
<comment type="similarity">
    <text evidence="2">Belongs to the uracil-DNA glycosylase (UDG) superfamily. Type 4 (UDGa) family.</text>
</comment>
<evidence type="ECO:0000256" key="3">
    <source>
        <dbReference type="ARBA" id="ARBA00012030"/>
    </source>
</evidence>
<organism evidence="13">
    <name type="scientific">bioreactor metagenome</name>
    <dbReference type="NCBI Taxonomy" id="1076179"/>
    <lineage>
        <taxon>unclassified sequences</taxon>
        <taxon>metagenomes</taxon>
        <taxon>ecological metagenomes</taxon>
    </lineage>
</organism>
<dbReference type="PANTHER" id="PTHR33693">
    <property type="entry name" value="TYPE-5 URACIL-DNA GLYCOSYLASE"/>
    <property type="match status" value="1"/>
</dbReference>
<reference evidence="13" key="1">
    <citation type="submission" date="2019-08" db="EMBL/GenBank/DDBJ databases">
        <authorList>
            <person name="Kucharzyk K."/>
            <person name="Murdoch R.W."/>
            <person name="Higgins S."/>
            <person name="Loffler F."/>
        </authorList>
    </citation>
    <scope>NUCLEOTIDE SEQUENCE</scope>
</reference>
<dbReference type="PANTHER" id="PTHR33693:SF1">
    <property type="entry name" value="TYPE-4 URACIL-DNA GLYCOSYLASE"/>
    <property type="match status" value="1"/>
</dbReference>
<evidence type="ECO:0000256" key="9">
    <source>
        <dbReference type="ARBA" id="ARBA00023004"/>
    </source>
</evidence>
<dbReference type="InterPro" id="IPR051536">
    <property type="entry name" value="UDG_Type-4/5"/>
</dbReference>
<dbReference type="GO" id="GO:0046872">
    <property type="term" value="F:metal ion binding"/>
    <property type="evidence" value="ECO:0007669"/>
    <property type="project" value="UniProtKB-KW"/>
</dbReference>
<keyword evidence="5" id="KW-0004">4Fe-4S</keyword>
<dbReference type="GO" id="GO:0004844">
    <property type="term" value="F:uracil DNA N-glycosylase activity"/>
    <property type="evidence" value="ECO:0007669"/>
    <property type="project" value="UniProtKB-EC"/>
</dbReference>
<feature type="domain" description="Uracil-DNA glycosylase-like" evidence="12">
    <location>
        <begin position="38"/>
        <end position="189"/>
    </location>
</feature>
<dbReference type="InterPro" id="IPR036895">
    <property type="entry name" value="Uracil-DNA_glycosylase-like_sf"/>
</dbReference>
<dbReference type="GO" id="GO:0006281">
    <property type="term" value="P:DNA repair"/>
    <property type="evidence" value="ECO:0007669"/>
    <property type="project" value="UniProtKB-KW"/>
</dbReference>
<evidence type="ECO:0000256" key="5">
    <source>
        <dbReference type="ARBA" id="ARBA00022485"/>
    </source>
</evidence>
<gene>
    <name evidence="13" type="primary">udg_2</name>
    <name evidence="13" type="ORF">SDC9_52029</name>
</gene>
<dbReference type="EMBL" id="VSSQ01001161">
    <property type="protein sequence ID" value="MPM05738.1"/>
    <property type="molecule type" value="Genomic_DNA"/>
</dbReference>
<keyword evidence="11" id="KW-0234">DNA repair</keyword>
<dbReference type="InterPro" id="IPR005273">
    <property type="entry name" value="Ura-DNA_glyco_family4"/>
</dbReference>
<evidence type="ECO:0000256" key="7">
    <source>
        <dbReference type="ARBA" id="ARBA00022763"/>
    </source>
</evidence>
<evidence type="ECO:0000256" key="1">
    <source>
        <dbReference type="ARBA" id="ARBA00001400"/>
    </source>
</evidence>
<dbReference type="Gene3D" id="3.40.470.10">
    <property type="entry name" value="Uracil-DNA glycosylase-like domain"/>
    <property type="match status" value="1"/>
</dbReference>
<keyword evidence="6" id="KW-0479">Metal-binding</keyword>
<evidence type="ECO:0000313" key="13">
    <source>
        <dbReference type="EMBL" id="MPM05738.1"/>
    </source>
</evidence>
<proteinExistence type="inferred from homology"/>
<protein>
    <recommendedName>
        <fullName evidence="4">Type-4 uracil-DNA glycosylase</fullName>
        <ecNumber evidence="3">3.2.2.27</ecNumber>
    </recommendedName>
</protein>
<keyword evidence="8 13" id="KW-0378">Hydrolase</keyword>
<evidence type="ECO:0000256" key="10">
    <source>
        <dbReference type="ARBA" id="ARBA00023014"/>
    </source>
</evidence>
<keyword evidence="10" id="KW-0411">Iron-sulfur</keyword>
<dbReference type="Pfam" id="PF03167">
    <property type="entry name" value="UDG"/>
    <property type="match status" value="1"/>
</dbReference>
<evidence type="ECO:0000256" key="2">
    <source>
        <dbReference type="ARBA" id="ARBA00006521"/>
    </source>
</evidence>
<evidence type="ECO:0000256" key="11">
    <source>
        <dbReference type="ARBA" id="ARBA00023204"/>
    </source>
</evidence>
<accession>A0A644WQJ8</accession>
<dbReference type="CDD" id="cd10030">
    <property type="entry name" value="UDG-F4_TTUDGA_SPO1dp_like"/>
    <property type="match status" value="1"/>
</dbReference>
<dbReference type="AlphaFoldDB" id="A0A644WQJ8"/>